<proteinExistence type="inferred from homology"/>
<dbReference type="OrthoDB" id="7375740at2"/>
<dbReference type="GO" id="GO:0055085">
    <property type="term" value="P:transmembrane transport"/>
    <property type="evidence" value="ECO:0007669"/>
    <property type="project" value="InterPro"/>
</dbReference>
<gene>
    <name evidence="12" type="ORF">RSO01_05950</name>
</gene>
<protein>
    <recommendedName>
        <fullName evidence="11">TonB C-terminal domain-containing protein</fullName>
    </recommendedName>
</protein>
<feature type="region of interest" description="Disordered" evidence="10">
    <location>
        <begin position="88"/>
        <end position="170"/>
    </location>
</feature>
<evidence type="ECO:0000256" key="2">
    <source>
        <dbReference type="ARBA" id="ARBA00006555"/>
    </source>
</evidence>
<keyword evidence="4" id="KW-1003">Cell membrane</keyword>
<evidence type="ECO:0000256" key="1">
    <source>
        <dbReference type="ARBA" id="ARBA00004383"/>
    </source>
</evidence>
<dbReference type="InterPro" id="IPR006260">
    <property type="entry name" value="TonB/TolA_C"/>
</dbReference>
<comment type="caution">
    <text evidence="12">The sequence shown here is derived from an EMBL/GenBank/DDBJ whole genome shotgun (WGS) entry which is preliminary data.</text>
</comment>
<evidence type="ECO:0000256" key="5">
    <source>
        <dbReference type="ARBA" id="ARBA00022519"/>
    </source>
</evidence>
<feature type="compositionally biased region" description="Pro residues" evidence="10">
    <location>
        <begin position="90"/>
        <end position="101"/>
    </location>
</feature>
<dbReference type="Pfam" id="PF03544">
    <property type="entry name" value="TonB_C"/>
    <property type="match status" value="1"/>
</dbReference>
<evidence type="ECO:0000313" key="13">
    <source>
        <dbReference type="Proteomes" id="UP000321058"/>
    </source>
</evidence>
<evidence type="ECO:0000256" key="6">
    <source>
        <dbReference type="ARBA" id="ARBA00022692"/>
    </source>
</evidence>
<dbReference type="PANTHER" id="PTHR33446">
    <property type="entry name" value="PROTEIN TONB-RELATED"/>
    <property type="match status" value="1"/>
</dbReference>
<keyword evidence="8" id="KW-1133">Transmembrane helix</keyword>
<dbReference type="GO" id="GO:0098797">
    <property type="term" value="C:plasma membrane protein complex"/>
    <property type="evidence" value="ECO:0007669"/>
    <property type="project" value="TreeGrafter"/>
</dbReference>
<keyword evidence="3" id="KW-0813">Transport</keyword>
<keyword evidence="9" id="KW-0472">Membrane</keyword>
<dbReference type="Gene3D" id="3.30.1150.10">
    <property type="match status" value="1"/>
</dbReference>
<evidence type="ECO:0000259" key="11">
    <source>
        <dbReference type="PROSITE" id="PS52015"/>
    </source>
</evidence>
<dbReference type="InterPro" id="IPR051045">
    <property type="entry name" value="TonB-dependent_transducer"/>
</dbReference>
<sequence>MPRLEALIGASKEPLTPTVKRALLALVIFFHVGGGWALTQVEPAKLIVGDIAPMEVRMVPAEQAAEPEIENAEPPPPVEIKQSDLAAIVEPPPPDLPPPEFPIAKVDIPPPEEPPPPVIPPLQKKPDPKPEQPKPVQRKPPAPVPQAPVDNQPQQATPRAASAPRTISASQLGFLVPPNPIYPARSRKAGDQGTVMVRVLIDVAGRPSQVSLQTSSGHPALDESAVSAVRAAQFRPYAEGGMTQAVWVLVPINFVLR</sequence>
<dbReference type="Proteomes" id="UP000321058">
    <property type="component" value="Unassembled WGS sequence"/>
</dbReference>
<accession>A0A512N358</accession>
<evidence type="ECO:0000256" key="10">
    <source>
        <dbReference type="SAM" id="MobiDB-lite"/>
    </source>
</evidence>
<dbReference type="GO" id="GO:0015031">
    <property type="term" value="P:protein transport"/>
    <property type="evidence" value="ECO:0007669"/>
    <property type="project" value="UniProtKB-KW"/>
</dbReference>
<dbReference type="RefSeq" id="WP_147146069.1">
    <property type="nucleotide sequence ID" value="NZ_BKAJ01000011.1"/>
</dbReference>
<evidence type="ECO:0000256" key="9">
    <source>
        <dbReference type="ARBA" id="ARBA00023136"/>
    </source>
</evidence>
<dbReference type="SUPFAM" id="SSF74653">
    <property type="entry name" value="TolA/TonB C-terminal domain"/>
    <property type="match status" value="1"/>
</dbReference>
<keyword evidence="6" id="KW-0812">Transmembrane</keyword>
<feature type="domain" description="TonB C-terminal" evidence="11">
    <location>
        <begin position="167"/>
        <end position="257"/>
    </location>
</feature>
<keyword evidence="7" id="KW-0653">Protein transport</keyword>
<evidence type="ECO:0000256" key="3">
    <source>
        <dbReference type="ARBA" id="ARBA00022448"/>
    </source>
</evidence>
<dbReference type="PROSITE" id="PS52015">
    <property type="entry name" value="TONB_CTD"/>
    <property type="match status" value="1"/>
</dbReference>
<reference evidence="12 13" key="1">
    <citation type="submission" date="2019-07" db="EMBL/GenBank/DDBJ databases">
        <title>Whole genome shotgun sequence of Reyranella soli NBRC 108950.</title>
        <authorList>
            <person name="Hosoyama A."/>
            <person name="Uohara A."/>
            <person name="Ohji S."/>
            <person name="Ichikawa N."/>
        </authorList>
    </citation>
    <scope>NUCLEOTIDE SEQUENCE [LARGE SCALE GENOMIC DNA]</scope>
    <source>
        <strain evidence="12 13">NBRC 108950</strain>
    </source>
</reference>
<evidence type="ECO:0000256" key="4">
    <source>
        <dbReference type="ARBA" id="ARBA00022475"/>
    </source>
</evidence>
<dbReference type="NCBIfam" id="TIGR01352">
    <property type="entry name" value="tonB_Cterm"/>
    <property type="match status" value="1"/>
</dbReference>
<dbReference type="InterPro" id="IPR037682">
    <property type="entry name" value="TonB_C"/>
</dbReference>
<dbReference type="AlphaFoldDB" id="A0A512N358"/>
<keyword evidence="5" id="KW-0997">Cell inner membrane</keyword>
<evidence type="ECO:0000313" key="12">
    <source>
        <dbReference type="EMBL" id="GEP53429.1"/>
    </source>
</evidence>
<dbReference type="GO" id="GO:0031992">
    <property type="term" value="F:energy transducer activity"/>
    <property type="evidence" value="ECO:0007669"/>
    <property type="project" value="TreeGrafter"/>
</dbReference>
<evidence type="ECO:0000256" key="7">
    <source>
        <dbReference type="ARBA" id="ARBA00022927"/>
    </source>
</evidence>
<dbReference type="EMBL" id="BKAJ01000011">
    <property type="protein sequence ID" value="GEP53429.1"/>
    <property type="molecule type" value="Genomic_DNA"/>
</dbReference>
<feature type="compositionally biased region" description="Pro residues" evidence="10">
    <location>
        <begin position="108"/>
        <end position="120"/>
    </location>
</feature>
<keyword evidence="13" id="KW-1185">Reference proteome</keyword>
<comment type="similarity">
    <text evidence="2">Belongs to the TonB family.</text>
</comment>
<comment type="subcellular location">
    <subcellularLocation>
        <location evidence="1">Cell inner membrane</location>
        <topology evidence="1">Single-pass membrane protein</topology>
        <orientation evidence="1">Periplasmic side</orientation>
    </subcellularLocation>
</comment>
<name>A0A512N358_9HYPH</name>
<evidence type="ECO:0000256" key="8">
    <source>
        <dbReference type="ARBA" id="ARBA00022989"/>
    </source>
</evidence>
<dbReference type="PANTHER" id="PTHR33446:SF2">
    <property type="entry name" value="PROTEIN TONB"/>
    <property type="match status" value="1"/>
</dbReference>
<organism evidence="12 13">
    <name type="scientific">Reyranella soli</name>
    <dbReference type="NCBI Taxonomy" id="1230389"/>
    <lineage>
        <taxon>Bacteria</taxon>
        <taxon>Pseudomonadati</taxon>
        <taxon>Pseudomonadota</taxon>
        <taxon>Alphaproteobacteria</taxon>
        <taxon>Hyphomicrobiales</taxon>
        <taxon>Reyranellaceae</taxon>
        <taxon>Reyranella</taxon>
    </lineage>
</organism>